<evidence type="ECO:0000313" key="1">
    <source>
        <dbReference type="EMBL" id="ORY97607.1"/>
    </source>
</evidence>
<dbReference type="SUPFAM" id="SSF48452">
    <property type="entry name" value="TPR-like"/>
    <property type="match status" value="1"/>
</dbReference>
<keyword evidence="2" id="KW-1185">Reference proteome</keyword>
<protein>
    <recommendedName>
        <fullName evidence="3">Outer membrane protein Iml2/Tetratricopeptide repeat protein 39</fullName>
    </recommendedName>
</protein>
<sequence length="638" mass="71775">MDLFRDNTIAIDTVDLKNIAPNVMGPREQEEADEPIREGMAYLFDNKFMKAKKIFNTKAKSDPMYALGLGSMAFIKAMMMALDALTTAYAIAKAQIEATAAKRSFMDTITQYFASFKADPKTGLPVTPPAVPNSASNLAVDPSNFSPNGVLRAHVVQAECCLLMAILQMTQESVLGYLKCGLNLRRAYSSYMIAWQEYKRMGQGYAKFVDRDTVSGIQFGIGAVHLLLSSLPQKILRIFSMLGWKSDKHLGFALLKLCLEGKGVRAPLASLTLLSYYTALTSFAPQLYAKELTTPAVECLMEAQRSHPASCFFLYFAARIARAAGNIPLSIQSFSFAVDSSRGEWAEVAMRHMAQYETGWNHALQLDWESAAACFEALEKDGYWSPAFSMYFVGCCREMLGMRTEAILAFAEVPQLVKAREAEKTYIDIYVQRKVELFQRSGYQDMDLMLPAYELLLVWNIFEQMEAEALLVCLEKVDATMNAIQEREKMEYDIRLREIVPNSSPPDYYDQRAVLLLTKAAVLNALGRHKEAIPFLNWIMDHKEVIKSDTWTVPFAYWEGGITSWHLGNRVKSRKLWQQALSCSKYDFEYRMAVRLNFALSKCDEMGVVEVDKKKKPAKISTLQGRATTALPVRAGSI</sequence>
<accession>A0A1X2HFB6</accession>
<organism evidence="1 2">
    <name type="scientific">Syncephalastrum racemosum</name>
    <name type="common">Filamentous fungus</name>
    <dbReference type="NCBI Taxonomy" id="13706"/>
    <lineage>
        <taxon>Eukaryota</taxon>
        <taxon>Fungi</taxon>
        <taxon>Fungi incertae sedis</taxon>
        <taxon>Mucoromycota</taxon>
        <taxon>Mucoromycotina</taxon>
        <taxon>Mucoromycetes</taxon>
        <taxon>Mucorales</taxon>
        <taxon>Syncephalastraceae</taxon>
        <taxon>Syncephalastrum</taxon>
    </lineage>
</organism>
<name>A0A1X2HFB6_SYNRA</name>
<gene>
    <name evidence="1" type="ORF">BCR43DRAFT_437523</name>
</gene>
<evidence type="ECO:0008006" key="3">
    <source>
        <dbReference type="Google" id="ProtNLM"/>
    </source>
</evidence>
<dbReference type="InterPro" id="IPR011990">
    <property type="entry name" value="TPR-like_helical_dom_sf"/>
</dbReference>
<dbReference type="Pfam" id="PF10300">
    <property type="entry name" value="Iml2-TPR_39"/>
    <property type="match status" value="1"/>
</dbReference>
<dbReference type="Gene3D" id="1.25.40.10">
    <property type="entry name" value="Tetratricopeptide repeat domain"/>
    <property type="match status" value="1"/>
</dbReference>
<comment type="caution">
    <text evidence="1">The sequence shown here is derived from an EMBL/GenBank/DDBJ whole genome shotgun (WGS) entry which is preliminary data.</text>
</comment>
<dbReference type="InParanoid" id="A0A1X2HFB6"/>
<dbReference type="Proteomes" id="UP000242180">
    <property type="component" value="Unassembled WGS sequence"/>
</dbReference>
<reference evidence="1 2" key="1">
    <citation type="submission" date="2016-07" db="EMBL/GenBank/DDBJ databases">
        <title>Pervasive Adenine N6-methylation of Active Genes in Fungi.</title>
        <authorList>
            <consortium name="DOE Joint Genome Institute"/>
            <person name="Mondo S.J."/>
            <person name="Dannebaum R.O."/>
            <person name="Kuo R.C."/>
            <person name="Labutti K."/>
            <person name="Haridas S."/>
            <person name="Kuo A."/>
            <person name="Salamov A."/>
            <person name="Ahrendt S.R."/>
            <person name="Lipzen A."/>
            <person name="Sullivan W."/>
            <person name="Andreopoulos W.B."/>
            <person name="Clum A."/>
            <person name="Lindquist E."/>
            <person name="Daum C."/>
            <person name="Ramamoorthy G.K."/>
            <person name="Gryganskyi A."/>
            <person name="Culley D."/>
            <person name="Magnuson J.K."/>
            <person name="James T.Y."/>
            <person name="O'Malley M.A."/>
            <person name="Stajich J.E."/>
            <person name="Spatafora J.W."/>
            <person name="Visel A."/>
            <person name="Grigoriev I.V."/>
        </authorList>
    </citation>
    <scope>NUCLEOTIDE SEQUENCE [LARGE SCALE GENOMIC DNA]</scope>
    <source>
        <strain evidence="1 2">NRRL 2496</strain>
    </source>
</reference>
<dbReference type="PANTHER" id="PTHR31859:SF1">
    <property type="entry name" value="TETRATRICOPEPTIDE REPEAT PROTEIN 39C"/>
    <property type="match status" value="1"/>
</dbReference>
<dbReference type="PANTHER" id="PTHR31859">
    <property type="entry name" value="TETRATRICOPEPTIDE REPEAT PROTEIN 39 FAMILY MEMBER"/>
    <property type="match status" value="1"/>
</dbReference>
<dbReference type="InterPro" id="IPR019412">
    <property type="entry name" value="IML2/TPR_39"/>
</dbReference>
<dbReference type="AlphaFoldDB" id="A0A1X2HFB6"/>
<dbReference type="OrthoDB" id="43460at2759"/>
<evidence type="ECO:0000313" key="2">
    <source>
        <dbReference type="Proteomes" id="UP000242180"/>
    </source>
</evidence>
<proteinExistence type="predicted"/>
<dbReference type="EMBL" id="MCGN01000004">
    <property type="protein sequence ID" value="ORY97607.1"/>
    <property type="molecule type" value="Genomic_DNA"/>
</dbReference>
<dbReference type="OMA" id="ANCILML"/>